<proteinExistence type="predicted"/>
<protein>
    <submittedName>
        <fullName evidence="1">Uncharacterized protein</fullName>
    </submittedName>
</protein>
<sequence>MEKSALFNLSSWSEYYKNSFGYAVIPQIAQHVSQ</sequence>
<organism evidence="1 2">
    <name type="scientific">Bambusicola thoracicus</name>
    <name type="common">Chinese bamboo-partridge</name>
    <name type="synonym">Perdix thoracica</name>
    <dbReference type="NCBI Taxonomy" id="9083"/>
    <lineage>
        <taxon>Eukaryota</taxon>
        <taxon>Metazoa</taxon>
        <taxon>Chordata</taxon>
        <taxon>Craniata</taxon>
        <taxon>Vertebrata</taxon>
        <taxon>Euteleostomi</taxon>
        <taxon>Archelosauria</taxon>
        <taxon>Archosauria</taxon>
        <taxon>Dinosauria</taxon>
        <taxon>Saurischia</taxon>
        <taxon>Theropoda</taxon>
        <taxon>Coelurosauria</taxon>
        <taxon>Aves</taxon>
        <taxon>Neognathae</taxon>
        <taxon>Galloanserae</taxon>
        <taxon>Galliformes</taxon>
        <taxon>Phasianidae</taxon>
        <taxon>Perdicinae</taxon>
        <taxon>Bambusicola</taxon>
    </lineage>
</organism>
<dbReference type="AlphaFoldDB" id="A0A2P4TFE7"/>
<name>A0A2P4TFE7_BAMTH</name>
<accession>A0A2P4TFE7</accession>
<keyword evidence="2" id="KW-1185">Reference proteome</keyword>
<evidence type="ECO:0000313" key="2">
    <source>
        <dbReference type="Proteomes" id="UP000237246"/>
    </source>
</evidence>
<gene>
    <name evidence="1" type="ORF">CIB84_001152</name>
</gene>
<dbReference type="Proteomes" id="UP000237246">
    <property type="component" value="Unassembled WGS sequence"/>
</dbReference>
<evidence type="ECO:0000313" key="1">
    <source>
        <dbReference type="EMBL" id="POI35097.1"/>
    </source>
</evidence>
<reference evidence="1 2" key="1">
    <citation type="submission" date="2018-01" db="EMBL/GenBank/DDBJ databases">
        <title>Comparison of the Chinese Bamboo Partridge and Red Junglefowl genome sequences highlights the importance of demography in genome evolution.</title>
        <authorList>
            <person name="Tiley G.P."/>
            <person name="Kimball R.T."/>
            <person name="Braun E.L."/>
            <person name="Burleigh J.G."/>
        </authorList>
    </citation>
    <scope>NUCLEOTIDE SEQUENCE [LARGE SCALE GENOMIC DNA]</scope>
    <source>
        <strain evidence="1">RTK389</strain>
        <tissue evidence="1">Blood</tissue>
    </source>
</reference>
<dbReference type="EMBL" id="PPHD01000814">
    <property type="protein sequence ID" value="POI35097.1"/>
    <property type="molecule type" value="Genomic_DNA"/>
</dbReference>
<comment type="caution">
    <text evidence="1">The sequence shown here is derived from an EMBL/GenBank/DDBJ whole genome shotgun (WGS) entry which is preliminary data.</text>
</comment>